<feature type="transmembrane region" description="Helical" evidence="7">
    <location>
        <begin position="523"/>
        <end position="547"/>
    </location>
</feature>
<feature type="transmembrane region" description="Helical" evidence="7">
    <location>
        <begin position="239"/>
        <end position="258"/>
    </location>
</feature>
<dbReference type="SUPFAM" id="SSF103473">
    <property type="entry name" value="MFS general substrate transporter"/>
    <property type="match status" value="1"/>
</dbReference>
<reference evidence="10" key="1">
    <citation type="journal article" date="2015" name="Genome Announc.">
        <title>Draft genome sequence of Talaromyces cellulolyticus strain Y-94, a source of lignocellulosic biomass-degrading enzymes.</title>
        <authorList>
            <person name="Fujii T."/>
            <person name="Koike H."/>
            <person name="Sawayama S."/>
            <person name="Yano S."/>
            <person name="Inoue H."/>
        </authorList>
    </citation>
    <scope>NUCLEOTIDE SEQUENCE [LARGE SCALE GENOMIC DNA]</scope>
    <source>
        <strain evidence="10">Y-94</strain>
    </source>
</reference>
<comment type="caution">
    <text evidence="9">The sequence shown here is derived from an EMBL/GenBank/DDBJ whole genome shotgun (WGS) entry which is preliminary data.</text>
</comment>
<comment type="subcellular location">
    <subcellularLocation>
        <location evidence="1">Membrane</location>
        <topology evidence="1">Multi-pass membrane protein</topology>
    </subcellularLocation>
</comment>
<evidence type="ECO:0000313" key="10">
    <source>
        <dbReference type="Proteomes" id="UP000053095"/>
    </source>
</evidence>
<proteinExistence type="predicted"/>
<sequence>MANFNSHLDPHPPTAQSDSSSFSSNFVEVTPPSMEDSSLVPSNHSSNSQLHFTPDISSNDSSESGMEHLTTSAANISRPQPGSVELPRLQTQLGRRRPDDIPPEDEDEDAERSADEAQKFVNVTDGYDEEGYDSELEYKTRHRLRRQMSIGAGANAEYTVEEEKEVVKRLDKRLVLFLALLYMLSFLDRSNIGNAKIAGLSNDLKLSSSQYEWLLTAFYITYIAFEWMTLMYKIVPAHIYIPLCVFTWGILASCQALTRGFWDMLIIRALLGVSEAAFGPGAPFYLSFFYKREELAYRTALFISAAPLATSFASTLAWLIVKLSSNMPIAPWRSLFLIEGFPSLVAAVFAWLLIPDSPGKASFLTPRQRKVAKLRLQSKNKIERHDSQSAASEKFNWKAVVETLCDPMSYLIAFMFLGCNVAFSSMPVFLPTIINKYVQPRRKHYNANDISMGYSSIASQALSAPPFLVAFGVVLVTSSLSDRSRTRSPYLIFHALISATAYLIIGLTGLFHAHMPTSLHTMIRYLCIYPATSGFFSAVTIIITWSMDNRTAQEGKGSSVAILNIVGQCGPLIGTRLYPDSDKPWFVRGMLTCATFMLVVAILAFSLRLVLLRRNRGIAEKRDQMGIEMAEGEGLIDRGRNGSMQDEMFTYII</sequence>
<organism evidence="9 10">
    <name type="scientific">Talaromyces pinophilus</name>
    <name type="common">Penicillium pinophilum</name>
    <dbReference type="NCBI Taxonomy" id="128442"/>
    <lineage>
        <taxon>Eukaryota</taxon>
        <taxon>Fungi</taxon>
        <taxon>Dikarya</taxon>
        <taxon>Ascomycota</taxon>
        <taxon>Pezizomycotina</taxon>
        <taxon>Eurotiomycetes</taxon>
        <taxon>Eurotiomycetidae</taxon>
        <taxon>Eurotiales</taxon>
        <taxon>Trichocomaceae</taxon>
        <taxon>Talaromyces</taxon>
        <taxon>Talaromyces sect. Talaromyces</taxon>
    </lineage>
</organism>
<feature type="transmembrane region" description="Helical" evidence="7">
    <location>
        <begin position="410"/>
        <end position="434"/>
    </location>
</feature>
<evidence type="ECO:0000256" key="3">
    <source>
        <dbReference type="ARBA" id="ARBA00022692"/>
    </source>
</evidence>
<feature type="transmembrane region" description="Helical" evidence="7">
    <location>
        <begin position="300"/>
        <end position="320"/>
    </location>
</feature>
<accession>A0A6V8H2E8</accession>
<dbReference type="InterPro" id="IPR011701">
    <property type="entry name" value="MFS"/>
</dbReference>
<evidence type="ECO:0000256" key="6">
    <source>
        <dbReference type="SAM" id="MobiDB-lite"/>
    </source>
</evidence>
<dbReference type="FunFam" id="1.20.1250.20:FF:000018">
    <property type="entry name" value="MFS transporter permease"/>
    <property type="match status" value="1"/>
</dbReference>
<dbReference type="Gene3D" id="1.20.1250.20">
    <property type="entry name" value="MFS general substrate transporter like domains"/>
    <property type="match status" value="2"/>
</dbReference>
<feature type="transmembrane region" description="Helical" evidence="7">
    <location>
        <begin position="490"/>
        <end position="511"/>
    </location>
</feature>
<name>A0A6V8H2E8_TALPI</name>
<dbReference type="PANTHER" id="PTHR43791">
    <property type="entry name" value="PERMEASE-RELATED"/>
    <property type="match status" value="1"/>
</dbReference>
<dbReference type="AlphaFoldDB" id="A0A6V8H2E8"/>
<dbReference type="InterPro" id="IPR036259">
    <property type="entry name" value="MFS_trans_sf"/>
</dbReference>
<dbReference type="EMBL" id="DF933811">
    <property type="protein sequence ID" value="GAM34839.1"/>
    <property type="molecule type" value="Genomic_DNA"/>
</dbReference>
<feature type="transmembrane region" description="Helical" evidence="7">
    <location>
        <begin position="264"/>
        <end position="288"/>
    </location>
</feature>
<feature type="compositionally biased region" description="Acidic residues" evidence="6">
    <location>
        <begin position="101"/>
        <end position="110"/>
    </location>
</feature>
<evidence type="ECO:0000259" key="8">
    <source>
        <dbReference type="PROSITE" id="PS50850"/>
    </source>
</evidence>
<dbReference type="PANTHER" id="PTHR43791:SF27">
    <property type="entry name" value="TRANSPORTER, PUTATIVE (AFU_ORTHOLOGUE AFUA_2G15730)-RELATED"/>
    <property type="match status" value="1"/>
</dbReference>
<keyword evidence="4 7" id="KW-1133">Transmembrane helix</keyword>
<feature type="compositionally biased region" description="Polar residues" evidence="6">
    <location>
        <begin position="49"/>
        <end position="80"/>
    </location>
</feature>
<keyword evidence="3 7" id="KW-0812">Transmembrane</keyword>
<feature type="compositionally biased region" description="Low complexity" evidence="6">
    <location>
        <begin position="37"/>
        <end position="48"/>
    </location>
</feature>
<gene>
    <name evidence="9" type="ORF">TCE0_015r02687</name>
</gene>
<evidence type="ECO:0000256" key="7">
    <source>
        <dbReference type="SAM" id="Phobius"/>
    </source>
</evidence>
<feature type="transmembrane region" description="Helical" evidence="7">
    <location>
        <begin position="454"/>
        <end position="478"/>
    </location>
</feature>
<feature type="transmembrane region" description="Helical" evidence="7">
    <location>
        <begin position="332"/>
        <end position="354"/>
    </location>
</feature>
<keyword evidence="2" id="KW-0813">Transport</keyword>
<protein>
    <recommendedName>
        <fullName evidence="8">Major facilitator superfamily (MFS) profile domain-containing protein</fullName>
    </recommendedName>
</protein>
<dbReference type="GO" id="GO:0016020">
    <property type="term" value="C:membrane"/>
    <property type="evidence" value="ECO:0007669"/>
    <property type="project" value="UniProtKB-SubCell"/>
</dbReference>
<dbReference type="Pfam" id="PF07690">
    <property type="entry name" value="MFS_1"/>
    <property type="match status" value="1"/>
</dbReference>
<evidence type="ECO:0000256" key="5">
    <source>
        <dbReference type="ARBA" id="ARBA00023136"/>
    </source>
</evidence>
<evidence type="ECO:0000256" key="2">
    <source>
        <dbReference type="ARBA" id="ARBA00022448"/>
    </source>
</evidence>
<dbReference type="FunFam" id="1.20.1250.20:FF:000013">
    <property type="entry name" value="MFS general substrate transporter"/>
    <property type="match status" value="1"/>
</dbReference>
<dbReference type="Proteomes" id="UP000053095">
    <property type="component" value="Unassembled WGS sequence"/>
</dbReference>
<feature type="transmembrane region" description="Helical" evidence="7">
    <location>
        <begin position="585"/>
        <end position="611"/>
    </location>
</feature>
<evidence type="ECO:0000313" key="9">
    <source>
        <dbReference type="EMBL" id="GAM34839.1"/>
    </source>
</evidence>
<feature type="region of interest" description="Disordered" evidence="6">
    <location>
        <begin position="1"/>
        <end position="118"/>
    </location>
</feature>
<keyword evidence="10" id="KW-1185">Reference proteome</keyword>
<dbReference type="GO" id="GO:0022857">
    <property type="term" value="F:transmembrane transporter activity"/>
    <property type="evidence" value="ECO:0007669"/>
    <property type="project" value="InterPro"/>
</dbReference>
<keyword evidence="5 7" id="KW-0472">Membrane</keyword>
<evidence type="ECO:0000256" key="4">
    <source>
        <dbReference type="ARBA" id="ARBA00022989"/>
    </source>
</evidence>
<dbReference type="PROSITE" id="PS50850">
    <property type="entry name" value="MFS"/>
    <property type="match status" value="1"/>
</dbReference>
<evidence type="ECO:0000256" key="1">
    <source>
        <dbReference type="ARBA" id="ARBA00004141"/>
    </source>
</evidence>
<dbReference type="InterPro" id="IPR020846">
    <property type="entry name" value="MFS_dom"/>
</dbReference>
<feature type="domain" description="Major facilitator superfamily (MFS) profile" evidence="8">
    <location>
        <begin position="174"/>
        <end position="618"/>
    </location>
</feature>